<evidence type="ECO:0000256" key="4">
    <source>
        <dbReference type="ARBA" id="ARBA00023136"/>
    </source>
</evidence>
<dbReference type="InterPro" id="IPR007667">
    <property type="entry name" value="Hypoxia_induced_domain"/>
</dbReference>
<dbReference type="OrthoDB" id="1915122at2759"/>
<evidence type="ECO:0000256" key="5">
    <source>
        <dbReference type="SAM" id="MobiDB-lite"/>
    </source>
</evidence>
<keyword evidence="3 6" id="KW-1133">Transmembrane helix</keyword>
<evidence type="ECO:0000313" key="9">
    <source>
        <dbReference type="Proteomes" id="UP000620104"/>
    </source>
</evidence>
<dbReference type="GO" id="GO:0005739">
    <property type="term" value="C:mitochondrion"/>
    <property type="evidence" value="ECO:0007669"/>
    <property type="project" value="UniProtKB-SubCell"/>
</dbReference>
<sequence>MKSFDEEKEQGTWNANVQGGLRGLAVAAGITIPGAFALQRFSPTWRKLPLPAKAFAATIIVAPTVVYFAETAGFEYERTLWSGTGKRQLERNAQAEAERLAHLSGGAKFQEWAKRNQWSLVGGGWAASMLLSGAILARNPYMSFSQKLVQARVYAQASTLATLIITGILAGTATKESKPMEEEDHSWRDILEDEEREAKERKKAAATSPTKADHAATAMK</sequence>
<protein>
    <recommendedName>
        <fullName evidence="7">HIG1 domain-containing protein</fullName>
    </recommendedName>
</protein>
<dbReference type="InterPro" id="IPR040153">
    <property type="entry name" value="Rcf2"/>
</dbReference>
<dbReference type="PROSITE" id="PS51503">
    <property type="entry name" value="HIG1"/>
    <property type="match status" value="1"/>
</dbReference>
<name>A0A8H3TWH6_9TREE</name>
<keyword evidence="9" id="KW-1185">Reference proteome</keyword>
<accession>A0A8H3TWH6</accession>
<comment type="subcellular location">
    <subcellularLocation>
        <location evidence="1">Mitochondrion</location>
    </subcellularLocation>
</comment>
<keyword evidence="4 6" id="KW-0472">Membrane</keyword>
<evidence type="ECO:0000313" key="8">
    <source>
        <dbReference type="EMBL" id="GHJ88364.1"/>
    </source>
</evidence>
<feature type="transmembrane region" description="Helical" evidence="6">
    <location>
        <begin position="50"/>
        <end position="69"/>
    </location>
</feature>
<reference evidence="8" key="1">
    <citation type="submission" date="2020-07" db="EMBL/GenBank/DDBJ databases">
        <title>Draft Genome Sequence of a Deep-Sea Yeast, Naganishia (Cryptococcus) liquefaciens strain N6.</title>
        <authorList>
            <person name="Han Y.W."/>
            <person name="Kajitani R."/>
            <person name="Morimoto H."/>
            <person name="Parhat M."/>
            <person name="Tsubouchi H."/>
            <person name="Bakenova O."/>
            <person name="Ogata M."/>
            <person name="Argunhan B."/>
            <person name="Aoki R."/>
            <person name="Kajiwara S."/>
            <person name="Itoh T."/>
            <person name="Iwasaki H."/>
        </authorList>
    </citation>
    <scope>NUCLEOTIDE SEQUENCE</scope>
    <source>
        <strain evidence="8">N6</strain>
    </source>
</reference>
<dbReference type="GO" id="GO:0033617">
    <property type="term" value="P:mitochondrial respiratory chain complex IV assembly"/>
    <property type="evidence" value="ECO:0007669"/>
    <property type="project" value="TreeGrafter"/>
</dbReference>
<dbReference type="PANTHER" id="PTHR28018">
    <property type="entry name" value="RESPIRATORY SUPERCOMPLEX FACTOR 2, MITOCHONDRIAL"/>
    <property type="match status" value="1"/>
</dbReference>
<dbReference type="EMBL" id="BLZA01000030">
    <property type="protein sequence ID" value="GHJ88364.1"/>
    <property type="molecule type" value="Genomic_DNA"/>
</dbReference>
<feature type="compositionally biased region" description="Basic and acidic residues" evidence="5">
    <location>
        <begin position="175"/>
        <end position="200"/>
    </location>
</feature>
<evidence type="ECO:0000259" key="7">
    <source>
        <dbReference type="PROSITE" id="PS51503"/>
    </source>
</evidence>
<dbReference type="AlphaFoldDB" id="A0A8H3TWH6"/>
<comment type="caution">
    <text evidence="8">The sequence shown here is derived from an EMBL/GenBank/DDBJ whole genome shotgun (WGS) entry which is preliminary data.</text>
</comment>
<dbReference type="Proteomes" id="UP000620104">
    <property type="component" value="Unassembled WGS sequence"/>
</dbReference>
<proteinExistence type="predicted"/>
<keyword evidence="2 6" id="KW-0812">Transmembrane</keyword>
<dbReference type="PANTHER" id="PTHR28018:SF3">
    <property type="entry name" value="RESPIRATORY SUPERCOMPLEX FACTOR 2, MITOCHONDRIAL"/>
    <property type="match status" value="1"/>
</dbReference>
<feature type="transmembrane region" description="Helical" evidence="6">
    <location>
        <begin position="20"/>
        <end position="38"/>
    </location>
</feature>
<evidence type="ECO:0000256" key="3">
    <source>
        <dbReference type="ARBA" id="ARBA00022989"/>
    </source>
</evidence>
<evidence type="ECO:0000256" key="6">
    <source>
        <dbReference type="SAM" id="Phobius"/>
    </source>
</evidence>
<dbReference type="Pfam" id="PF04588">
    <property type="entry name" value="HIG_1_N"/>
    <property type="match status" value="1"/>
</dbReference>
<feature type="domain" description="HIG1" evidence="7">
    <location>
        <begin position="90"/>
        <end position="181"/>
    </location>
</feature>
<gene>
    <name evidence="8" type="ORF">NliqN6_4766</name>
</gene>
<organism evidence="8 9">
    <name type="scientific">Naganishia liquefaciens</name>
    <dbReference type="NCBI Taxonomy" id="104408"/>
    <lineage>
        <taxon>Eukaryota</taxon>
        <taxon>Fungi</taxon>
        <taxon>Dikarya</taxon>
        <taxon>Basidiomycota</taxon>
        <taxon>Agaricomycotina</taxon>
        <taxon>Tremellomycetes</taxon>
        <taxon>Filobasidiales</taxon>
        <taxon>Filobasidiaceae</taxon>
        <taxon>Naganishia</taxon>
    </lineage>
</organism>
<evidence type="ECO:0000256" key="2">
    <source>
        <dbReference type="ARBA" id="ARBA00022692"/>
    </source>
</evidence>
<evidence type="ECO:0000256" key="1">
    <source>
        <dbReference type="ARBA" id="ARBA00004173"/>
    </source>
</evidence>
<feature type="transmembrane region" description="Helical" evidence="6">
    <location>
        <begin position="118"/>
        <end position="137"/>
    </location>
</feature>
<feature type="region of interest" description="Disordered" evidence="5">
    <location>
        <begin position="174"/>
        <end position="220"/>
    </location>
</feature>